<organism evidence="1 2">
    <name type="scientific">Persea americana</name>
    <name type="common">Avocado</name>
    <dbReference type="NCBI Taxonomy" id="3435"/>
    <lineage>
        <taxon>Eukaryota</taxon>
        <taxon>Viridiplantae</taxon>
        <taxon>Streptophyta</taxon>
        <taxon>Embryophyta</taxon>
        <taxon>Tracheophyta</taxon>
        <taxon>Spermatophyta</taxon>
        <taxon>Magnoliopsida</taxon>
        <taxon>Magnoliidae</taxon>
        <taxon>Laurales</taxon>
        <taxon>Lauraceae</taxon>
        <taxon>Persea</taxon>
    </lineage>
</organism>
<sequence>MMNEPSSMIIQPDQFKGPQGTDVPLFQCDPYLGEGINNQNKGAVDPEHGKDERWGDCSSVADDVSSEDKQEENLDKAEDLALVLPDDIHSMPLIVDRSPSNW</sequence>
<protein>
    <submittedName>
        <fullName evidence="1">Uncharacterized protein</fullName>
    </submittedName>
</protein>
<dbReference type="Proteomes" id="UP001234297">
    <property type="component" value="Chromosome 3"/>
</dbReference>
<comment type="caution">
    <text evidence="1">The sequence shown here is derived from an EMBL/GenBank/DDBJ whole genome shotgun (WGS) entry which is preliminary data.</text>
</comment>
<evidence type="ECO:0000313" key="1">
    <source>
        <dbReference type="EMBL" id="KAJ8634857.1"/>
    </source>
</evidence>
<accession>A0ACC2LN30</accession>
<evidence type="ECO:0000313" key="2">
    <source>
        <dbReference type="Proteomes" id="UP001234297"/>
    </source>
</evidence>
<proteinExistence type="predicted"/>
<name>A0ACC2LN30_PERAE</name>
<keyword evidence="2" id="KW-1185">Reference proteome</keyword>
<gene>
    <name evidence="1" type="ORF">MRB53_009124</name>
</gene>
<reference evidence="1 2" key="1">
    <citation type="journal article" date="2022" name="Hortic Res">
        <title>A haplotype resolved chromosomal level avocado genome allows analysis of novel avocado genes.</title>
        <authorList>
            <person name="Nath O."/>
            <person name="Fletcher S.J."/>
            <person name="Hayward A."/>
            <person name="Shaw L.M."/>
            <person name="Masouleh A.K."/>
            <person name="Furtado A."/>
            <person name="Henry R.J."/>
            <person name="Mitter N."/>
        </authorList>
    </citation>
    <scope>NUCLEOTIDE SEQUENCE [LARGE SCALE GENOMIC DNA]</scope>
    <source>
        <strain evidence="2">cv. Hass</strain>
    </source>
</reference>
<dbReference type="EMBL" id="CM056811">
    <property type="protein sequence ID" value="KAJ8634857.1"/>
    <property type="molecule type" value="Genomic_DNA"/>
</dbReference>